<dbReference type="EMBL" id="PP931174">
    <property type="protein sequence ID" value="XCH45021.1"/>
    <property type="molecule type" value="Genomic_DNA"/>
</dbReference>
<organism evidence="2">
    <name type="scientific">Mammaliicoccus phage MSShimriz1</name>
    <dbReference type="NCBI Taxonomy" id="3230127"/>
    <lineage>
        <taxon>Viruses</taxon>
    </lineage>
</organism>
<evidence type="ECO:0000313" key="2">
    <source>
        <dbReference type="EMBL" id="XCH45021.1"/>
    </source>
</evidence>
<evidence type="ECO:0000256" key="1">
    <source>
        <dbReference type="SAM" id="Phobius"/>
    </source>
</evidence>
<feature type="transmembrane region" description="Helical" evidence="1">
    <location>
        <begin position="7"/>
        <end position="29"/>
    </location>
</feature>
<accession>A0AAU8GUF1</accession>
<proteinExistence type="predicted"/>
<name>A0AAU8GUF1_9VIRU</name>
<feature type="transmembrane region" description="Helical" evidence="1">
    <location>
        <begin position="35"/>
        <end position="55"/>
    </location>
</feature>
<reference evidence="2" key="1">
    <citation type="submission" date="2024-06" db="EMBL/GenBank/DDBJ databases">
        <authorList>
            <person name="Ashkenazi R."/>
            <person name="Lipszyc R.R."/>
            <person name="Braunstein R."/>
            <person name="Yerushalmy O."/>
            <person name="Alkalay-Oren S."/>
            <person name="Coppenhagn-Glazer S."/>
            <person name="Hazan R."/>
        </authorList>
    </citation>
    <scope>NUCLEOTIDE SEQUENCE</scope>
</reference>
<protein>
    <submittedName>
        <fullName evidence="2">Uncharacterized protein</fullName>
    </submittedName>
</protein>
<keyword evidence="1" id="KW-1133">Transmembrane helix</keyword>
<keyword evidence="1" id="KW-0812">Transmembrane</keyword>
<keyword evidence="1" id="KW-0472">Membrane</keyword>
<sequence>MSMILGYIAIGIVAIIFIYVMGSAMIYQWKDDKKSFMISAGLIVALALGIIGLILKGMGL</sequence>